<organism evidence="3 4">
    <name type="scientific">Stegastes partitus</name>
    <name type="common">bicolor damselfish</name>
    <dbReference type="NCBI Taxonomy" id="144197"/>
    <lineage>
        <taxon>Eukaryota</taxon>
        <taxon>Metazoa</taxon>
        <taxon>Chordata</taxon>
        <taxon>Craniata</taxon>
        <taxon>Vertebrata</taxon>
        <taxon>Euteleostomi</taxon>
        <taxon>Actinopterygii</taxon>
        <taxon>Neopterygii</taxon>
        <taxon>Teleostei</taxon>
        <taxon>Neoteleostei</taxon>
        <taxon>Acanthomorphata</taxon>
        <taxon>Ovalentaria</taxon>
        <taxon>Pomacentridae</taxon>
        <taxon>Stegastes</taxon>
    </lineage>
</organism>
<protein>
    <submittedName>
        <fullName evidence="4">Uncharacterized protein LOC103358436 isoform X1</fullName>
    </submittedName>
</protein>
<sequence>MYLLPRMMLLLLLSAGTSRAVDKNWLTDIVAALLDEYVQQDKIQGQFCLAANIPKNPSALGQFLQNNRYTEDVEETLKGGDVYVGNAVVVAKPETWEYRTRWATLRRREPREPLDHAERRVLENLDPLIEKSKGHVLVIYSYLSACDMCTSDEELRITEMIRDKVVNHWSEYAFVFTKLFTKPGFSKEGQSVTRSVATLRQSLDDLANSGLHLENIFRCYKPPNLVFRCYSCSSEGQAADVCVDEDAQPQQGRSSGGSSRYRDSNNRRSSSSERRRGSRSSRERSSYWSQSRNRDGGRSRSGSSRRRSNNWSQSRKRIRRRSRSRSRG</sequence>
<proteinExistence type="predicted"/>
<feature type="signal peptide" evidence="2">
    <location>
        <begin position="1"/>
        <end position="20"/>
    </location>
</feature>
<feature type="compositionally biased region" description="Basic residues" evidence="1">
    <location>
        <begin position="303"/>
        <end position="328"/>
    </location>
</feature>
<keyword evidence="3" id="KW-1185">Reference proteome</keyword>
<feature type="chain" id="PRO_5041387849" evidence="2">
    <location>
        <begin position="21"/>
        <end position="328"/>
    </location>
</feature>
<accession>A0A9Y4JXS0</accession>
<evidence type="ECO:0000256" key="2">
    <source>
        <dbReference type="SAM" id="SignalP"/>
    </source>
</evidence>
<gene>
    <name evidence="4" type="primary">LOC103358436</name>
</gene>
<feature type="region of interest" description="Disordered" evidence="1">
    <location>
        <begin position="246"/>
        <end position="328"/>
    </location>
</feature>
<evidence type="ECO:0000313" key="3">
    <source>
        <dbReference type="Proteomes" id="UP000694891"/>
    </source>
</evidence>
<feature type="compositionally biased region" description="Basic and acidic residues" evidence="1">
    <location>
        <begin position="260"/>
        <end position="285"/>
    </location>
</feature>
<reference evidence="4" key="1">
    <citation type="submission" date="2025-08" db="UniProtKB">
        <authorList>
            <consortium name="RefSeq"/>
        </authorList>
    </citation>
    <scope>IDENTIFICATION</scope>
</reference>
<evidence type="ECO:0000256" key="1">
    <source>
        <dbReference type="SAM" id="MobiDB-lite"/>
    </source>
</evidence>
<name>A0A9Y4JXS0_9TELE</name>
<dbReference type="GeneID" id="103358436"/>
<evidence type="ECO:0000313" key="4">
    <source>
        <dbReference type="RefSeq" id="XP_008281627.1"/>
    </source>
</evidence>
<keyword evidence="2" id="KW-0732">Signal</keyword>
<dbReference type="Proteomes" id="UP000694891">
    <property type="component" value="Unplaced"/>
</dbReference>
<dbReference type="RefSeq" id="XP_008281627.1">
    <property type="nucleotide sequence ID" value="XM_008283405.1"/>
</dbReference>
<dbReference type="AlphaFoldDB" id="A0A9Y4JXS0"/>